<feature type="compositionally biased region" description="Polar residues" evidence="1">
    <location>
        <begin position="49"/>
        <end position="64"/>
    </location>
</feature>
<dbReference type="InterPro" id="IPR036465">
    <property type="entry name" value="vWFA_dom_sf"/>
</dbReference>
<dbReference type="GeneID" id="30015887"/>
<dbReference type="RefSeq" id="XP_018687551.1">
    <property type="nucleotide sequence ID" value="XM_018843224.1"/>
</dbReference>
<evidence type="ECO:0000256" key="1">
    <source>
        <dbReference type="SAM" id="MobiDB-lite"/>
    </source>
</evidence>
<organism evidence="2 3">
    <name type="scientific">Fonsecaea erecta</name>
    <dbReference type="NCBI Taxonomy" id="1367422"/>
    <lineage>
        <taxon>Eukaryota</taxon>
        <taxon>Fungi</taxon>
        <taxon>Dikarya</taxon>
        <taxon>Ascomycota</taxon>
        <taxon>Pezizomycotina</taxon>
        <taxon>Eurotiomycetes</taxon>
        <taxon>Chaetothyriomycetidae</taxon>
        <taxon>Chaetothyriales</taxon>
        <taxon>Herpotrichiellaceae</taxon>
        <taxon>Fonsecaea</taxon>
    </lineage>
</organism>
<feature type="compositionally biased region" description="Basic and acidic residues" evidence="1">
    <location>
        <begin position="65"/>
        <end position="81"/>
    </location>
</feature>
<protein>
    <submittedName>
        <fullName evidence="2">Uncharacterized protein</fullName>
    </submittedName>
</protein>
<gene>
    <name evidence="2" type="ORF">AYL99_11719</name>
</gene>
<feature type="compositionally biased region" description="Basic and acidic residues" evidence="1">
    <location>
        <begin position="21"/>
        <end position="34"/>
    </location>
</feature>
<keyword evidence="3" id="KW-1185">Reference proteome</keyword>
<comment type="caution">
    <text evidence="2">The sequence shown here is derived from an EMBL/GenBank/DDBJ whole genome shotgun (WGS) entry which is preliminary data.</text>
</comment>
<evidence type="ECO:0000313" key="2">
    <source>
        <dbReference type="EMBL" id="OAP54184.1"/>
    </source>
</evidence>
<sequence length="112" mass="11763">MLFAGGPATESPSMVVALELREPIRSPHDIDGTARKKRNDGAPGHKRSVSGNLLSCLSFLSTNGDQDKTDGGDRDGPDSPHRGRGAMAEAQALGKIKRKGYTTAPGICCWGS</sequence>
<accession>A0A178Z3A7</accession>
<evidence type="ECO:0000313" key="3">
    <source>
        <dbReference type="Proteomes" id="UP000078343"/>
    </source>
</evidence>
<proteinExistence type="predicted"/>
<dbReference type="EMBL" id="LVYI01000015">
    <property type="protein sequence ID" value="OAP54184.1"/>
    <property type="molecule type" value="Genomic_DNA"/>
</dbReference>
<dbReference type="Proteomes" id="UP000078343">
    <property type="component" value="Unassembled WGS sequence"/>
</dbReference>
<reference evidence="2 3" key="1">
    <citation type="submission" date="2016-04" db="EMBL/GenBank/DDBJ databases">
        <title>Draft genome of Fonsecaea erecta CBS 125763.</title>
        <authorList>
            <person name="Weiss V.A."/>
            <person name="Vicente V.A."/>
            <person name="Raittz R.T."/>
            <person name="Moreno L.F."/>
            <person name="De Souza E.M."/>
            <person name="Pedrosa F.O."/>
            <person name="Steffens M.B."/>
            <person name="Faoro H."/>
            <person name="Tadra-Sfeir M.Z."/>
            <person name="Najafzadeh M.J."/>
            <person name="Felipe M.S."/>
            <person name="Teixeira M."/>
            <person name="Sun J."/>
            <person name="Xi L."/>
            <person name="Gomes R."/>
            <person name="De Azevedo C.M."/>
            <person name="Salgado C.G."/>
            <person name="Da Silva M.B."/>
            <person name="Nascimento M.F."/>
            <person name="Queiroz-Telles F."/>
            <person name="Attili D.S."/>
            <person name="Gorbushina A."/>
        </authorList>
    </citation>
    <scope>NUCLEOTIDE SEQUENCE [LARGE SCALE GENOMIC DNA]</scope>
    <source>
        <strain evidence="2 3">CBS 125763</strain>
    </source>
</reference>
<name>A0A178Z3A7_9EURO</name>
<dbReference type="OrthoDB" id="2157498at2759"/>
<feature type="region of interest" description="Disordered" evidence="1">
    <location>
        <begin position="21"/>
        <end position="85"/>
    </location>
</feature>
<dbReference type="AlphaFoldDB" id="A0A178Z3A7"/>
<dbReference type="Gene3D" id="3.40.50.410">
    <property type="entry name" value="von Willebrand factor, type A domain"/>
    <property type="match status" value="1"/>
</dbReference>
<dbReference type="STRING" id="1367422.A0A178Z3A7"/>